<dbReference type="EMBL" id="BLKC01000225">
    <property type="protein sequence ID" value="GFF59627.1"/>
    <property type="molecule type" value="Genomic_DNA"/>
</dbReference>
<dbReference type="Proteomes" id="UP000465221">
    <property type="component" value="Unassembled WGS sequence"/>
</dbReference>
<evidence type="ECO:0000313" key="1">
    <source>
        <dbReference type="EMBL" id="GFF59627.1"/>
    </source>
</evidence>
<proteinExistence type="predicted"/>
<accession>A0A8H3XS69</accession>
<protein>
    <submittedName>
        <fullName evidence="1">Uncharacterized protein</fullName>
    </submittedName>
</protein>
<organism evidence="1 2">
    <name type="scientific">Aspergillus udagawae</name>
    <dbReference type="NCBI Taxonomy" id="91492"/>
    <lineage>
        <taxon>Eukaryota</taxon>
        <taxon>Fungi</taxon>
        <taxon>Dikarya</taxon>
        <taxon>Ascomycota</taxon>
        <taxon>Pezizomycotina</taxon>
        <taxon>Eurotiomycetes</taxon>
        <taxon>Eurotiomycetidae</taxon>
        <taxon>Eurotiales</taxon>
        <taxon>Aspergillaceae</taxon>
        <taxon>Aspergillus</taxon>
        <taxon>Aspergillus subgen. Fumigati</taxon>
    </lineage>
</organism>
<reference evidence="1 2" key="1">
    <citation type="submission" date="2020-01" db="EMBL/GenBank/DDBJ databases">
        <title>Draft genome sequence of Aspergillus udagawae IFM 46972.</title>
        <authorList>
            <person name="Takahashi H."/>
            <person name="Yaguchi T."/>
        </authorList>
    </citation>
    <scope>NUCLEOTIDE SEQUENCE [LARGE SCALE GENOMIC DNA]</scope>
    <source>
        <strain evidence="1 2">IFM 46972</strain>
    </source>
</reference>
<comment type="caution">
    <text evidence="1">The sequence shown here is derived from an EMBL/GenBank/DDBJ whole genome shotgun (WGS) entry which is preliminary data.</text>
</comment>
<sequence length="135" mass="14470">MSEPLSLSLRPIIDKMGSLISEGKVTKTAFAGGWRYSGESFLEQIAKLKKAMTDGGNEVVECHATHFTRGANIGNPTGRLILIQIRGTSILDPGGLLSPGSYQYLEDSRTLISEDGKGVDVGVVVLAEETTFKKV</sequence>
<gene>
    <name evidence="1" type="ORF">IFM46972_11434</name>
</gene>
<evidence type="ECO:0000313" key="2">
    <source>
        <dbReference type="Proteomes" id="UP000465221"/>
    </source>
</evidence>
<dbReference type="AlphaFoldDB" id="A0A8H3XS69"/>
<name>A0A8H3XS69_9EURO</name>